<keyword evidence="2" id="KW-1185">Reference proteome</keyword>
<evidence type="ECO:0008006" key="3">
    <source>
        <dbReference type="Google" id="ProtNLM"/>
    </source>
</evidence>
<proteinExistence type="predicted"/>
<dbReference type="Proteomes" id="UP000252419">
    <property type="component" value="Unassembled WGS sequence"/>
</dbReference>
<dbReference type="InterPro" id="IPR019231">
    <property type="entry name" value="DUF2170"/>
</dbReference>
<accession>A0A367UHV2</accession>
<gene>
    <name evidence="1" type="ORF">TH5_01720</name>
</gene>
<sequence>MQNIESPWTTASLKTAFEESSLIDSEEFKVEIVDGASPVLKVTANEFGDIELYVSVVEEQILTSVLLCKRSDIAEQAELEGMMLRNHKTILPLSAFGITTVAGEEWYEIFGAMSARSPISAFVTEVRTIANNAVEVVTELLADLMVQQAA</sequence>
<dbReference type="EMBL" id="JPWA01000001">
    <property type="protein sequence ID" value="RCK07788.1"/>
    <property type="molecule type" value="Genomic_DNA"/>
</dbReference>
<protein>
    <recommendedName>
        <fullName evidence="3">Cytoplasmic protein</fullName>
    </recommendedName>
</protein>
<dbReference type="Pfam" id="PF09938">
    <property type="entry name" value="DUF2170"/>
    <property type="match status" value="1"/>
</dbReference>
<dbReference type="AlphaFoldDB" id="A0A367UHV2"/>
<evidence type="ECO:0000313" key="2">
    <source>
        <dbReference type="Proteomes" id="UP000252419"/>
    </source>
</evidence>
<evidence type="ECO:0000313" key="1">
    <source>
        <dbReference type="EMBL" id="RCK07788.1"/>
    </source>
</evidence>
<comment type="caution">
    <text evidence="1">The sequence shown here is derived from an EMBL/GenBank/DDBJ whole genome shotgun (WGS) entry which is preliminary data.</text>
</comment>
<reference evidence="1 2" key="1">
    <citation type="submission" date="2014-07" db="EMBL/GenBank/DDBJ databases">
        <title>Draft genome sequence of Thalassospira xianhensis P-4 (MCCC 1A02616).</title>
        <authorList>
            <person name="Lai Q."/>
            <person name="Shao Z."/>
        </authorList>
    </citation>
    <scope>NUCLEOTIDE SEQUENCE [LARGE SCALE GENOMIC DNA]</scope>
    <source>
        <strain evidence="1 2">MCCC 1A02616</strain>
    </source>
</reference>
<name>A0A367UHV2_9PROT</name>
<organism evidence="1 2">
    <name type="scientific">Thalassospira xianhensis MCCC 1A02616</name>
    <dbReference type="NCBI Taxonomy" id="1177929"/>
    <lineage>
        <taxon>Bacteria</taxon>
        <taxon>Pseudomonadati</taxon>
        <taxon>Pseudomonadota</taxon>
        <taxon>Alphaproteobacteria</taxon>
        <taxon>Rhodospirillales</taxon>
        <taxon>Thalassospiraceae</taxon>
        <taxon>Thalassospira</taxon>
    </lineage>
</organism>